<dbReference type="RefSeq" id="XP_058331441.1">
    <property type="nucleotide sequence ID" value="XM_058472438.1"/>
</dbReference>
<comment type="caution">
    <text evidence="1">The sequence shown here is derived from an EMBL/GenBank/DDBJ whole genome shotgun (WGS) entry which is preliminary data.</text>
</comment>
<dbReference type="Proteomes" id="UP001150941">
    <property type="component" value="Unassembled WGS sequence"/>
</dbReference>
<keyword evidence="2" id="KW-1185">Reference proteome</keyword>
<dbReference type="GeneID" id="83199741"/>
<accession>A0A9W9TRJ4</accession>
<dbReference type="AlphaFoldDB" id="A0A9W9TRJ4"/>
<gene>
    <name evidence="1" type="ORF">N7468_003141</name>
</gene>
<proteinExistence type="predicted"/>
<sequence>MAHTIDLGHCFLRDALLQLQLHFAAKAVVKWPRATGALSFLSNSIPMSQLDSSYWVIEAPQVKLTLLVQLGSGLNAMAYSLIPLVKKGISESDVWSNLGFEITPTESDDLWSHRGSDTGHSLAFFLVKSHRATMGNGRALPDILHNPPDSFPPSEIPTVSLAEIHLVLDYTYCPKAGEGSRIRSSGTSLEKHPGVDISPYEEPSVCMPGFMRCTAMSTRTGPSVRSVGSAHEMLPLLDFALQKLVSGSPEKRQEIKVLGEDTLENLAIRAPVIFKQGYRDAMNQRALSLPLISDAMFSVLGNIAGAMPNGFKSAVETSLWRIAQTGLRKTKVPKAKAIFFPNLKAEHNEDSDMLDVDFNWEDYKLLESFLQSDYESDELLLDSQSEASFEQICESPETSQSNLCLDYAPTEVPSIDSDALLMDGYPPYLGISGNQLSFYPGHEDYMYLSR</sequence>
<evidence type="ECO:0000313" key="1">
    <source>
        <dbReference type="EMBL" id="KAJ5238522.1"/>
    </source>
</evidence>
<organism evidence="1 2">
    <name type="scientific">Penicillium chermesinum</name>
    <dbReference type="NCBI Taxonomy" id="63820"/>
    <lineage>
        <taxon>Eukaryota</taxon>
        <taxon>Fungi</taxon>
        <taxon>Dikarya</taxon>
        <taxon>Ascomycota</taxon>
        <taxon>Pezizomycotina</taxon>
        <taxon>Eurotiomycetes</taxon>
        <taxon>Eurotiomycetidae</taxon>
        <taxon>Eurotiales</taxon>
        <taxon>Aspergillaceae</taxon>
        <taxon>Penicillium</taxon>
    </lineage>
</organism>
<evidence type="ECO:0000313" key="2">
    <source>
        <dbReference type="Proteomes" id="UP001150941"/>
    </source>
</evidence>
<reference evidence="1" key="2">
    <citation type="journal article" date="2023" name="IMA Fungus">
        <title>Comparative genomic study of the Penicillium genus elucidates a diverse pangenome and 15 lateral gene transfer events.</title>
        <authorList>
            <person name="Petersen C."/>
            <person name="Sorensen T."/>
            <person name="Nielsen M.R."/>
            <person name="Sondergaard T.E."/>
            <person name="Sorensen J.L."/>
            <person name="Fitzpatrick D.A."/>
            <person name="Frisvad J.C."/>
            <person name="Nielsen K.L."/>
        </authorList>
    </citation>
    <scope>NUCLEOTIDE SEQUENCE</scope>
    <source>
        <strain evidence="1">IBT 19713</strain>
    </source>
</reference>
<name>A0A9W9TRJ4_9EURO</name>
<protein>
    <submittedName>
        <fullName evidence="1">Uncharacterized protein</fullName>
    </submittedName>
</protein>
<dbReference type="EMBL" id="JAPQKS010000003">
    <property type="protein sequence ID" value="KAJ5238522.1"/>
    <property type="molecule type" value="Genomic_DNA"/>
</dbReference>
<reference evidence="1" key="1">
    <citation type="submission" date="2022-11" db="EMBL/GenBank/DDBJ databases">
        <authorList>
            <person name="Petersen C."/>
        </authorList>
    </citation>
    <scope>NUCLEOTIDE SEQUENCE</scope>
    <source>
        <strain evidence="1">IBT 19713</strain>
    </source>
</reference>
<dbReference type="OrthoDB" id="4187154at2759"/>